<feature type="repeat" description="TPR" evidence="6">
    <location>
        <begin position="292"/>
        <end position="325"/>
    </location>
</feature>
<dbReference type="EC" id="2.7.13.3" evidence="2"/>
<protein>
    <recommendedName>
        <fullName evidence="2">histidine kinase</fullName>
        <ecNumber evidence="2">2.7.13.3</ecNumber>
    </recommendedName>
</protein>
<dbReference type="InterPro" id="IPR033406">
    <property type="entry name" value="DUF5113"/>
</dbReference>
<dbReference type="Gene3D" id="3.30.565.10">
    <property type="entry name" value="Histidine kinase-like ATPase, C-terminal domain"/>
    <property type="match status" value="2"/>
</dbReference>
<keyword evidence="7" id="KW-0472">Membrane</keyword>
<proteinExistence type="predicted"/>
<gene>
    <name evidence="9" type="ORF">Bcop_2007</name>
</gene>
<keyword evidence="7" id="KW-1133">Transmembrane helix</keyword>
<evidence type="ECO:0000256" key="3">
    <source>
        <dbReference type="ARBA" id="ARBA00022679"/>
    </source>
</evidence>
<name>F3ZSU1_9BACE</name>
<feature type="transmembrane region" description="Helical" evidence="7">
    <location>
        <begin position="1012"/>
        <end position="1031"/>
    </location>
</feature>
<keyword evidence="7" id="KW-0812">Transmembrane</keyword>
<keyword evidence="5" id="KW-0902">Two-component regulatory system</keyword>
<evidence type="ECO:0000256" key="4">
    <source>
        <dbReference type="ARBA" id="ARBA00022777"/>
    </source>
</evidence>
<keyword evidence="10" id="KW-1185">Reference proteome</keyword>
<evidence type="ECO:0000256" key="6">
    <source>
        <dbReference type="PROSITE-ProRule" id="PRU00339"/>
    </source>
</evidence>
<dbReference type="InterPro" id="IPR050736">
    <property type="entry name" value="Sensor_HK_Regulatory"/>
</dbReference>
<dbReference type="PANTHER" id="PTHR43711:SF31">
    <property type="entry name" value="HISTIDINE KINASE"/>
    <property type="match status" value="1"/>
</dbReference>
<dbReference type="InterPro" id="IPR033405">
    <property type="entry name" value="DUF5112"/>
</dbReference>
<dbReference type="InterPro" id="IPR036890">
    <property type="entry name" value="HATPase_C_sf"/>
</dbReference>
<feature type="transmembrane region" description="Helical" evidence="7">
    <location>
        <begin position="421"/>
        <end position="443"/>
    </location>
</feature>
<evidence type="ECO:0000313" key="9">
    <source>
        <dbReference type="EMBL" id="EGJ72182.1"/>
    </source>
</evidence>
<sequence>MGIAPTKEVRYIDGLNSKASKYGYTSLDSVSIYAQRAYKEAKHYELGKAEACNHLGFYHFMRMNFDESAHFYQEVGKHTINELELLISDIGMMKIFQRTAQSKLFYDYRNSALARMKRIDEDRTVFDKIKEKKRLNYAYSEFYIVSAIYFYYLQQEELAAEAIADLDQRKEDALNWNAISTDTIQLLYYKYIKGATGLVKGKTATEKLLASFDELFQTWRLARAQGIIYFEANAAQGMANILARPVNYELIYHERIHLLGGLGYPIDSILPLRLGESALKLFKTYEDIYQIAGAHVTLAQYYNYRGEYNKALEVLKSALDYVNQHHRLYYKDHHDSPDDLKLYEEDVNQNPIEIQWIEDDVLTVPEWIARIREQLSVAYAGVGNKAASDYNRNVYLDILDLVRQDKELESRYASLQKEERFINSLLSLLFFLVIVLGVLFYLVNKHSRKKTTLYLQRLENSLTVCRDLTASLPLKASRLEDVVEPIVQIIRRFLEKELGVERIYLRIKAIDEEELMYDTAPDKEKDTGLYSSSFDLKTRDSSLENGMFRVFTAKKLGKEDLSFIAILSPYMVWAIENGLHFMDLGEERELLEKKLFITNQHNIQDKRENILKRANMRIVYGIQPYLDRIRNEVRKISYATYTKEKEVRQLKYQYIDELLDTIQEYNEVLALWIKIKQGELSLQIANFELGELFELLEKGVRSFEQKKISLHIKPTDVVVKADRALTLFMLNTLLENARKFTSEGGEVKVSANASEEYVEIAVSDTGVGMSDEDIQKILYEKVYDSSEIGGDNPDVKEQKGSGFGLMNCKAIIEKYRKTNPVFHVCNFDIQSEKGVGSRFSFRLPYGVKKTFMLILILLGGGFSTSAQEFSFQMVPDSIRLKLLYEASDFADAAYFSNVDQTFSQTLQYVQLAIDKLNQFYLQNSFSKEPLMKMAGDDTPAEVEWWNRKFETSYHVILDIRNEASVAYLALKDIDSYNYNNKAYTMLYKLTSKDDSLDRFCKLLERSTSNKQVALIIVVTLIISFLLVYYVVYVRRQLSRRWSLEQVLDINERIFSASLHYTVNGDEKKTEADLTTIPRQIIEKSFAEFNELLAVDAMGIILQDEEKQQLSTTLYPMEEQLDAETIHRCIQERIWISLENEVYIPLETTLGAKSEVVGVFYLRRRDRSELAEEKLFLELIVRYMSTVLYNTMIRTAGRFRDISLVFDDIHRLDWENNQIHVQNRVLDNCLSAIKHETIYYPSRLKQIVDELRRTSLTEEREMAEVKVMFDLVEYYKGVFTILSLWAKKELERATFRRSIFSVNDLMGDMEKLFQRRNKKRAIPLTMDIEIEPHLELVGDEKLVEYLLEMLILDALAMPIAGALKWKIESEGDFVSFTFTDTRKNYSEETLNNLFYPTLERMKATSEEGLPGTTYLIAKEIIREHDEFVGRRGCRIRAFACPQGGYSLYFTLTRKPQIV</sequence>
<dbReference type="PANTHER" id="PTHR43711">
    <property type="entry name" value="TWO-COMPONENT HISTIDINE KINASE"/>
    <property type="match status" value="1"/>
</dbReference>
<accession>F3ZSU1</accession>
<feature type="domain" description="Histidine kinase" evidence="8">
    <location>
        <begin position="617"/>
        <end position="847"/>
    </location>
</feature>
<organism evidence="9 10">
    <name type="scientific">Bacteroides coprosuis DSM 18011</name>
    <dbReference type="NCBI Taxonomy" id="679937"/>
    <lineage>
        <taxon>Bacteria</taxon>
        <taxon>Pseudomonadati</taxon>
        <taxon>Bacteroidota</taxon>
        <taxon>Bacteroidia</taxon>
        <taxon>Bacteroidales</taxon>
        <taxon>Bacteroidaceae</taxon>
        <taxon>Bacteroides</taxon>
    </lineage>
</organism>
<dbReference type="Pfam" id="PF02518">
    <property type="entry name" value="HATPase_c"/>
    <property type="match status" value="1"/>
</dbReference>
<dbReference type="GO" id="GO:0004673">
    <property type="term" value="F:protein histidine kinase activity"/>
    <property type="evidence" value="ECO:0007669"/>
    <property type="project" value="UniProtKB-EC"/>
</dbReference>
<keyword evidence="3" id="KW-0808">Transferase</keyword>
<dbReference type="SMART" id="SM00387">
    <property type="entry name" value="HATPase_c"/>
    <property type="match status" value="1"/>
</dbReference>
<dbReference type="Pfam" id="PF17139">
    <property type="entry name" value="DUF5112"/>
    <property type="match status" value="1"/>
</dbReference>
<dbReference type="SMART" id="SM00028">
    <property type="entry name" value="TPR"/>
    <property type="match status" value="2"/>
</dbReference>
<dbReference type="SUPFAM" id="SSF55874">
    <property type="entry name" value="ATPase domain of HSP90 chaperone/DNA topoisomerase II/histidine kinase"/>
    <property type="match status" value="2"/>
</dbReference>
<dbReference type="PROSITE" id="PS50109">
    <property type="entry name" value="HIS_KIN"/>
    <property type="match status" value="1"/>
</dbReference>
<dbReference type="Proteomes" id="UP000018439">
    <property type="component" value="Chromosome"/>
</dbReference>
<evidence type="ECO:0000256" key="1">
    <source>
        <dbReference type="ARBA" id="ARBA00000085"/>
    </source>
</evidence>
<dbReference type="GO" id="GO:0000160">
    <property type="term" value="P:phosphorelay signal transduction system"/>
    <property type="evidence" value="ECO:0007669"/>
    <property type="project" value="UniProtKB-KW"/>
</dbReference>
<evidence type="ECO:0000256" key="2">
    <source>
        <dbReference type="ARBA" id="ARBA00012438"/>
    </source>
</evidence>
<reference evidence="9 10" key="1">
    <citation type="journal article" date="2011" name="Stand. Genomic Sci.">
        <title>Non-contiguous finished genome sequence of Bacteroides coprosuis type strain (PC139).</title>
        <authorList>
            <person name="Land M."/>
            <person name="Held B."/>
            <person name="Gronow S."/>
            <person name="Abt B."/>
            <person name="Lucas S."/>
            <person name="Del Rio T.G."/>
            <person name="Nolan M."/>
            <person name="Tice H."/>
            <person name="Cheng J.F."/>
            <person name="Pitluck S."/>
            <person name="Liolios K."/>
            <person name="Pagani I."/>
            <person name="Ivanova N."/>
            <person name="Mavromatis K."/>
            <person name="Mikhailova N."/>
            <person name="Pati A."/>
            <person name="Tapia R."/>
            <person name="Han C."/>
            <person name="Goodwin L."/>
            <person name="Chen A."/>
            <person name="Palaniappan K."/>
            <person name="Hauser L."/>
            <person name="Brambilla E.M."/>
            <person name="Rohde M."/>
            <person name="Goker M."/>
            <person name="Detter J.C."/>
            <person name="Woyke T."/>
            <person name="Bristow J."/>
            <person name="Eisen J.A."/>
            <person name="Markowitz V."/>
            <person name="Hugenholtz P."/>
            <person name="Kyrpides N.C."/>
            <person name="Klenk H.P."/>
            <person name="Lapidus A."/>
        </authorList>
    </citation>
    <scope>NUCLEOTIDE SEQUENCE [LARGE SCALE GENOMIC DNA]</scope>
    <source>
        <strain evidence="9 10">DSM 18011</strain>
    </source>
</reference>
<evidence type="ECO:0000256" key="5">
    <source>
        <dbReference type="ARBA" id="ARBA00023012"/>
    </source>
</evidence>
<evidence type="ECO:0000256" key="7">
    <source>
        <dbReference type="SAM" id="Phobius"/>
    </source>
</evidence>
<keyword evidence="4 9" id="KW-0418">Kinase</keyword>
<dbReference type="STRING" id="679937.Bcop_2007"/>
<dbReference type="eggNOG" id="COG2205">
    <property type="taxonomic scope" value="Bacteria"/>
</dbReference>
<evidence type="ECO:0000313" key="10">
    <source>
        <dbReference type="Proteomes" id="UP000018439"/>
    </source>
</evidence>
<dbReference type="InterPro" id="IPR005467">
    <property type="entry name" value="His_kinase_dom"/>
</dbReference>
<evidence type="ECO:0000259" key="8">
    <source>
        <dbReference type="PROSITE" id="PS50109"/>
    </source>
</evidence>
<dbReference type="eggNOG" id="COG0457">
    <property type="taxonomic scope" value="Bacteria"/>
</dbReference>
<dbReference type="Pfam" id="PF17140">
    <property type="entry name" value="DUF5113"/>
    <property type="match status" value="2"/>
</dbReference>
<dbReference type="HOGENOM" id="CLU_007691_0_0_10"/>
<dbReference type="InterPro" id="IPR019734">
    <property type="entry name" value="TPR_rpt"/>
</dbReference>
<keyword evidence="6" id="KW-0802">TPR repeat</keyword>
<dbReference type="PROSITE" id="PS50005">
    <property type="entry name" value="TPR"/>
    <property type="match status" value="1"/>
</dbReference>
<dbReference type="InterPro" id="IPR003594">
    <property type="entry name" value="HATPase_dom"/>
</dbReference>
<dbReference type="EMBL" id="CM001167">
    <property type="protein sequence ID" value="EGJ72182.1"/>
    <property type="molecule type" value="Genomic_DNA"/>
</dbReference>
<comment type="catalytic activity">
    <reaction evidence="1">
        <text>ATP + protein L-histidine = ADP + protein N-phospho-L-histidine.</text>
        <dbReference type="EC" id="2.7.13.3"/>
    </reaction>
</comment>